<dbReference type="SUPFAM" id="SSF57850">
    <property type="entry name" value="RING/U-box"/>
    <property type="match status" value="1"/>
</dbReference>
<evidence type="ECO:0000256" key="3">
    <source>
        <dbReference type="ARBA" id="ARBA00022771"/>
    </source>
</evidence>
<evidence type="ECO:0000256" key="5">
    <source>
        <dbReference type="PROSITE-ProRule" id="PRU00024"/>
    </source>
</evidence>
<accession>A0A813Q250</accession>
<feature type="repeat" description="NHL" evidence="6">
    <location>
        <begin position="525"/>
        <end position="568"/>
    </location>
</feature>
<dbReference type="Gene3D" id="3.30.40.10">
    <property type="entry name" value="Zinc/RING finger domain, C3HC4 (zinc finger)"/>
    <property type="match status" value="1"/>
</dbReference>
<dbReference type="PANTHER" id="PTHR24104">
    <property type="entry name" value="E3 UBIQUITIN-PROTEIN LIGASE NHLRC1-RELATED"/>
    <property type="match status" value="1"/>
</dbReference>
<dbReference type="EMBL" id="CAJOBA010000208">
    <property type="protein sequence ID" value="CAF3513768.1"/>
    <property type="molecule type" value="Genomic_DNA"/>
</dbReference>
<evidence type="ECO:0000313" key="12">
    <source>
        <dbReference type="EMBL" id="CAF3513768.1"/>
    </source>
</evidence>
<feature type="domain" description="RING-type" evidence="8">
    <location>
        <begin position="57"/>
        <end position="96"/>
    </location>
</feature>
<dbReference type="InterPro" id="IPR050952">
    <property type="entry name" value="TRIM-NHL_E3_ligases"/>
</dbReference>
<keyword evidence="2" id="KW-0677">Repeat</keyword>
<dbReference type="GO" id="GO:0008270">
    <property type="term" value="F:zinc ion binding"/>
    <property type="evidence" value="ECO:0007669"/>
    <property type="project" value="UniProtKB-KW"/>
</dbReference>
<dbReference type="OrthoDB" id="111250at2759"/>
<dbReference type="InterPro" id="IPR011042">
    <property type="entry name" value="6-blade_b-propeller_TolB-like"/>
</dbReference>
<dbReference type="Proteomes" id="UP000682733">
    <property type="component" value="Unassembled WGS sequence"/>
</dbReference>
<dbReference type="AlphaFoldDB" id="A0A813Q250"/>
<dbReference type="Proteomes" id="UP000677228">
    <property type="component" value="Unassembled WGS sequence"/>
</dbReference>
<organism evidence="11 14">
    <name type="scientific">Didymodactylos carnosus</name>
    <dbReference type="NCBI Taxonomy" id="1234261"/>
    <lineage>
        <taxon>Eukaryota</taxon>
        <taxon>Metazoa</taxon>
        <taxon>Spiralia</taxon>
        <taxon>Gnathifera</taxon>
        <taxon>Rotifera</taxon>
        <taxon>Eurotatoria</taxon>
        <taxon>Bdelloidea</taxon>
        <taxon>Philodinida</taxon>
        <taxon>Philodinidae</taxon>
        <taxon>Didymodactylos</taxon>
    </lineage>
</organism>
<dbReference type="SMART" id="SM00184">
    <property type="entry name" value="RING"/>
    <property type="match status" value="1"/>
</dbReference>
<reference evidence="11" key="1">
    <citation type="submission" date="2021-02" db="EMBL/GenBank/DDBJ databases">
        <authorList>
            <person name="Nowell W R."/>
        </authorList>
    </citation>
    <scope>NUCLEOTIDE SEQUENCE</scope>
</reference>
<proteinExistence type="predicted"/>
<evidence type="ECO:0000313" key="10">
    <source>
        <dbReference type="EMBL" id="CAF0736951.1"/>
    </source>
</evidence>
<dbReference type="InterPro" id="IPR018957">
    <property type="entry name" value="Znf_C3HC4_RING-type"/>
</dbReference>
<dbReference type="EMBL" id="CAJNOK010000208">
    <property type="protein sequence ID" value="CAF0736951.1"/>
    <property type="molecule type" value="Genomic_DNA"/>
</dbReference>
<dbReference type="InterPro" id="IPR017907">
    <property type="entry name" value="Znf_RING_CS"/>
</dbReference>
<dbReference type="Proteomes" id="UP000663829">
    <property type="component" value="Unassembled WGS sequence"/>
</dbReference>
<dbReference type="Proteomes" id="UP000681722">
    <property type="component" value="Unassembled WGS sequence"/>
</dbReference>
<dbReference type="EMBL" id="CAJNOQ010000116">
    <property type="protein sequence ID" value="CAF0758989.1"/>
    <property type="molecule type" value="Genomic_DNA"/>
</dbReference>
<evidence type="ECO:0000256" key="2">
    <source>
        <dbReference type="ARBA" id="ARBA00022737"/>
    </source>
</evidence>
<dbReference type="PROSITE" id="PS50119">
    <property type="entry name" value="ZF_BBOX"/>
    <property type="match status" value="1"/>
</dbReference>
<dbReference type="InterPro" id="IPR013083">
    <property type="entry name" value="Znf_RING/FYVE/PHD"/>
</dbReference>
<dbReference type="InterPro" id="IPR001841">
    <property type="entry name" value="Znf_RING"/>
</dbReference>
<dbReference type="PROSITE" id="PS51125">
    <property type="entry name" value="NHL"/>
    <property type="match status" value="4"/>
</dbReference>
<evidence type="ECO:0000256" key="7">
    <source>
        <dbReference type="SAM" id="Coils"/>
    </source>
</evidence>
<comment type="caution">
    <text evidence="11">The sequence shown here is derived from an EMBL/GenBank/DDBJ whole genome shotgun (WGS) entry which is preliminary data.</text>
</comment>
<name>A0A813Q250_9BILA</name>
<dbReference type="CDD" id="cd05819">
    <property type="entry name" value="NHL"/>
    <property type="match status" value="1"/>
</dbReference>
<evidence type="ECO:0000256" key="6">
    <source>
        <dbReference type="PROSITE-ProRule" id="PRU00504"/>
    </source>
</evidence>
<dbReference type="PROSITE" id="PS00518">
    <property type="entry name" value="ZF_RING_1"/>
    <property type="match status" value="1"/>
</dbReference>
<sequence length="704" mass="81403">MRRNATLTKISFNYDKLNNLYALLQVLKQKTYVIMSDVVDNFESSRCSRTILQLITCPICLEIFREPLMLPCQHSFCRMCLERITDDRWGRCPVCRGCYRVPFAGVASFEINRTIVNLLESLPHTESKPTLKAKCALCKREDTIMVCEHCREAICRKCRHQHYDEFRKYITTKLSETQEETEKLIKKEAENIKSHEENVKHCQDISVLIRGKVAELIEKLKQEEAKLLNNVQEFMHAEQRLIDEKNLHLQDLAMINTFCSLSQEKLISKEETDQEAMNIRQKCEDYVLSVNELESHIFVVKTSFRRISFYNRDIPDDAISLGFVEIGIELEPISSDITLKQDVHTVINGGIILPSLQTSNEKIHRSQKITKHSPLKRCFSATSTLQSNGSGDYTNRLHYCYNSSLENCCERIKRKISFNRIIGKRGSKDDEFMHPSSMAYSQRDQLIYICDTYNNRIVAYTSDTLLFQTAYYPMENNINNAGQQIIPISRFQHPYAIHIDCDNRLYVIDQSDRRIKVLNREFKLIRVIGQYGRDVGQYSAPCDICTDEQHNIYVCDAGNHRILKYNESGQFLLSWGGLGVENGQYKCPACLCVNTTTKRIAVSDWGNNRIQISNYDGDHITSIGRLGKNSGEFSRPMGIAYDEKNEDLYVVDEGNNRIQIFRNEYTSISVVHSKIGFQGPYDILLMKDKKILVSEYKAHRLQIV</sequence>
<dbReference type="PROSITE" id="PS50089">
    <property type="entry name" value="ZF_RING_2"/>
    <property type="match status" value="1"/>
</dbReference>
<dbReference type="Pfam" id="PF00097">
    <property type="entry name" value="zf-C3HC4"/>
    <property type="match status" value="1"/>
</dbReference>
<keyword evidence="1" id="KW-0479">Metal-binding</keyword>
<keyword evidence="7" id="KW-0175">Coiled coil</keyword>
<dbReference type="Pfam" id="PF17170">
    <property type="entry name" value="DUF5128"/>
    <property type="match status" value="2"/>
</dbReference>
<evidence type="ECO:0000256" key="1">
    <source>
        <dbReference type="ARBA" id="ARBA00022723"/>
    </source>
</evidence>
<dbReference type="SUPFAM" id="SSF101898">
    <property type="entry name" value="NHL repeat"/>
    <property type="match status" value="1"/>
</dbReference>
<evidence type="ECO:0000259" key="9">
    <source>
        <dbReference type="PROSITE" id="PS50119"/>
    </source>
</evidence>
<protein>
    <submittedName>
        <fullName evidence="11">Uncharacterized protein</fullName>
    </submittedName>
</protein>
<dbReference type="EMBL" id="CAJOBC010000116">
    <property type="protein sequence ID" value="CAF3539614.1"/>
    <property type="molecule type" value="Genomic_DNA"/>
</dbReference>
<evidence type="ECO:0000256" key="4">
    <source>
        <dbReference type="ARBA" id="ARBA00022833"/>
    </source>
</evidence>
<dbReference type="PANTHER" id="PTHR24104:SF25">
    <property type="entry name" value="PROTEIN LIN-41"/>
    <property type="match status" value="1"/>
</dbReference>
<keyword evidence="4" id="KW-0862">Zinc</keyword>
<feature type="repeat" description="NHL" evidence="6">
    <location>
        <begin position="421"/>
        <end position="463"/>
    </location>
</feature>
<keyword evidence="3 5" id="KW-0863">Zinc-finger</keyword>
<dbReference type="InterPro" id="IPR000315">
    <property type="entry name" value="Znf_B-box"/>
</dbReference>
<evidence type="ECO:0000313" key="13">
    <source>
        <dbReference type="EMBL" id="CAF3539614.1"/>
    </source>
</evidence>
<feature type="domain" description="B box-type" evidence="9">
    <location>
        <begin position="130"/>
        <end position="174"/>
    </location>
</feature>
<evidence type="ECO:0000313" key="11">
    <source>
        <dbReference type="EMBL" id="CAF0758989.1"/>
    </source>
</evidence>
<dbReference type="Gene3D" id="2.120.10.30">
    <property type="entry name" value="TolB, C-terminal domain"/>
    <property type="match status" value="3"/>
</dbReference>
<feature type="repeat" description="NHL" evidence="6">
    <location>
        <begin position="620"/>
        <end position="664"/>
    </location>
</feature>
<keyword evidence="14" id="KW-1185">Reference proteome</keyword>
<feature type="coiled-coil region" evidence="7">
    <location>
        <begin position="178"/>
        <end position="237"/>
    </location>
</feature>
<feature type="repeat" description="NHL" evidence="6">
    <location>
        <begin position="576"/>
        <end position="616"/>
    </location>
</feature>
<evidence type="ECO:0000313" key="14">
    <source>
        <dbReference type="Proteomes" id="UP000663829"/>
    </source>
</evidence>
<dbReference type="InterPro" id="IPR001258">
    <property type="entry name" value="NHL_repeat"/>
</dbReference>
<evidence type="ECO:0000259" key="8">
    <source>
        <dbReference type="PROSITE" id="PS50089"/>
    </source>
</evidence>
<gene>
    <name evidence="11" type="ORF">GPM918_LOCUS1276</name>
    <name evidence="10" type="ORF">OVA965_LOCUS1198</name>
    <name evidence="13" type="ORF">SRO942_LOCUS1276</name>
    <name evidence="12" type="ORF">TMI583_LOCUS1199</name>
</gene>